<accession>A0A2I0K3F0</accession>
<feature type="compositionally biased region" description="Polar residues" evidence="1">
    <location>
        <begin position="180"/>
        <end position="203"/>
    </location>
</feature>
<evidence type="ECO:0000313" key="3">
    <source>
        <dbReference type="Proteomes" id="UP000233551"/>
    </source>
</evidence>
<reference evidence="2 3" key="1">
    <citation type="submission" date="2017-11" db="EMBL/GenBank/DDBJ databases">
        <title>De-novo sequencing of pomegranate (Punica granatum L.) genome.</title>
        <authorList>
            <person name="Akparov Z."/>
            <person name="Amiraslanov A."/>
            <person name="Hajiyeva S."/>
            <person name="Abbasov M."/>
            <person name="Kaur K."/>
            <person name="Hamwieh A."/>
            <person name="Solovyev V."/>
            <person name="Salamov A."/>
            <person name="Braich B."/>
            <person name="Kosarev P."/>
            <person name="Mahmoud A."/>
            <person name="Hajiyev E."/>
            <person name="Babayeva S."/>
            <person name="Izzatullayeva V."/>
            <person name="Mammadov A."/>
            <person name="Mammadov A."/>
            <person name="Sharifova S."/>
            <person name="Ojaghi J."/>
            <person name="Eynullazada K."/>
            <person name="Bayramov B."/>
            <person name="Abdulazimova A."/>
            <person name="Shahmuradov I."/>
        </authorList>
    </citation>
    <scope>NUCLEOTIDE SEQUENCE [LARGE SCALE GENOMIC DNA]</scope>
    <source>
        <strain evidence="3">cv. AG2017</strain>
        <tissue evidence="2">Leaf</tissue>
    </source>
</reference>
<name>A0A2I0K3F0_PUNGR</name>
<dbReference type="AlphaFoldDB" id="A0A2I0K3F0"/>
<feature type="region of interest" description="Disordered" evidence="1">
    <location>
        <begin position="172"/>
        <end position="203"/>
    </location>
</feature>
<gene>
    <name evidence="2" type="ORF">CRG98_016549</name>
</gene>
<dbReference type="EMBL" id="PGOL01000908">
    <property type="protein sequence ID" value="PKI63062.1"/>
    <property type="molecule type" value="Genomic_DNA"/>
</dbReference>
<dbReference type="Proteomes" id="UP000233551">
    <property type="component" value="Unassembled WGS sequence"/>
</dbReference>
<organism evidence="2 3">
    <name type="scientific">Punica granatum</name>
    <name type="common">Pomegranate</name>
    <dbReference type="NCBI Taxonomy" id="22663"/>
    <lineage>
        <taxon>Eukaryota</taxon>
        <taxon>Viridiplantae</taxon>
        <taxon>Streptophyta</taxon>
        <taxon>Embryophyta</taxon>
        <taxon>Tracheophyta</taxon>
        <taxon>Spermatophyta</taxon>
        <taxon>Magnoliopsida</taxon>
        <taxon>eudicotyledons</taxon>
        <taxon>Gunneridae</taxon>
        <taxon>Pentapetalae</taxon>
        <taxon>rosids</taxon>
        <taxon>malvids</taxon>
        <taxon>Myrtales</taxon>
        <taxon>Lythraceae</taxon>
        <taxon>Punica</taxon>
    </lineage>
</organism>
<evidence type="ECO:0000313" key="2">
    <source>
        <dbReference type="EMBL" id="PKI63062.1"/>
    </source>
</evidence>
<sequence>MSRKGGRPFGSSLGKGLTRRKTLLHNLSAHKSKHILCIMQLLLKSSKGQQVGCGNRIRRFGLNSVPPSVWGSIASLPLFGRLEDVVAQPVFVRSSQGHTRPSNHQIGHSVSSHNFFLLVKLDLSMSSSYRNCVIKQFLFNKHRPFFPFSALKLPMPGLSTLEALHPATARPNVGRPHWMSRNSTTTASSDGPTSSCNGNTSTERPAARSLLLSLDNQGPLMGGRHINRGRTVALIFFFIFSHDVIFGLPILLRVSFVCCHHADALPHNRVATSCTRLVSAALSYNPASNPSVDSSNPVDPAFALDVADYHGHKHLPHDPSS</sequence>
<protein>
    <submittedName>
        <fullName evidence="2">Uncharacterized protein</fullName>
    </submittedName>
</protein>
<evidence type="ECO:0000256" key="1">
    <source>
        <dbReference type="SAM" id="MobiDB-lite"/>
    </source>
</evidence>
<proteinExistence type="predicted"/>
<keyword evidence="3" id="KW-1185">Reference proteome</keyword>
<comment type="caution">
    <text evidence="2">The sequence shown here is derived from an EMBL/GenBank/DDBJ whole genome shotgun (WGS) entry which is preliminary data.</text>
</comment>